<protein>
    <submittedName>
        <fullName evidence="1">Uncharacterized protein</fullName>
    </submittedName>
</protein>
<organism evidence="1 2">
    <name type="scientific">Dreissena polymorpha</name>
    <name type="common">Zebra mussel</name>
    <name type="synonym">Mytilus polymorpha</name>
    <dbReference type="NCBI Taxonomy" id="45954"/>
    <lineage>
        <taxon>Eukaryota</taxon>
        <taxon>Metazoa</taxon>
        <taxon>Spiralia</taxon>
        <taxon>Lophotrochozoa</taxon>
        <taxon>Mollusca</taxon>
        <taxon>Bivalvia</taxon>
        <taxon>Autobranchia</taxon>
        <taxon>Heteroconchia</taxon>
        <taxon>Euheterodonta</taxon>
        <taxon>Imparidentia</taxon>
        <taxon>Neoheterodontei</taxon>
        <taxon>Myida</taxon>
        <taxon>Dreissenoidea</taxon>
        <taxon>Dreissenidae</taxon>
        <taxon>Dreissena</taxon>
    </lineage>
</organism>
<dbReference type="Proteomes" id="UP000828390">
    <property type="component" value="Unassembled WGS sequence"/>
</dbReference>
<sequence>MHQLDVDVLDEHNATFILSLQRQDGTEYEPISIRATSVAWDRKLKKTKTPFYYYK</sequence>
<accession>A0A9D4LXH2</accession>
<comment type="caution">
    <text evidence="1">The sequence shown here is derived from an EMBL/GenBank/DDBJ whole genome shotgun (WGS) entry which is preliminary data.</text>
</comment>
<reference evidence="1" key="1">
    <citation type="journal article" date="2019" name="bioRxiv">
        <title>The Genome of the Zebra Mussel, Dreissena polymorpha: A Resource for Invasive Species Research.</title>
        <authorList>
            <person name="McCartney M.A."/>
            <person name="Auch B."/>
            <person name="Kono T."/>
            <person name="Mallez S."/>
            <person name="Zhang Y."/>
            <person name="Obille A."/>
            <person name="Becker A."/>
            <person name="Abrahante J.E."/>
            <person name="Garbe J."/>
            <person name="Badalamenti J.P."/>
            <person name="Herman A."/>
            <person name="Mangelson H."/>
            <person name="Liachko I."/>
            <person name="Sullivan S."/>
            <person name="Sone E.D."/>
            <person name="Koren S."/>
            <person name="Silverstein K.A.T."/>
            <person name="Beckman K.B."/>
            <person name="Gohl D.M."/>
        </authorList>
    </citation>
    <scope>NUCLEOTIDE SEQUENCE</scope>
    <source>
        <strain evidence="1">Duluth1</strain>
        <tissue evidence="1">Whole animal</tissue>
    </source>
</reference>
<gene>
    <name evidence="1" type="ORF">DPMN_028741</name>
</gene>
<evidence type="ECO:0000313" key="1">
    <source>
        <dbReference type="EMBL" id="KAH3865699.1"/>
    </source>
</evidence>
<proteinExistence type="predicted"/>
<name>A0A9D4LXH2_DREPO</name>
<keyword evidence="2" id="KW-1185">Reference proteome</keyword>
<dbReference type="EMBL" id="JAIWYP010000002">
    <property type="protein sequence ID" value="KAH3865699.1"/>
    <property type="molecule type" value="Genomic_DNA"/>
</dbReference>
<evidence type="ECO:0000313" key="2">
    <source>
        <dbReference type="Proteomes" id="UP000828390"/>
    </source>
</evidence>
<dbReference type="AlphaFoldDB" id="A0A9D4LXH2"/>
<reference evidence="1" key="2">
    <citation type="submission" date="2020-11" db="EMBL/GenBank/DDBJ databases">
        <authorList>
            <person name="McCartney M.A."/>
            <person name="Auch B."/>
            <person name="Kono T."/>
            <person name="Mallez S."/>
            <person name="Becker A."/>
            <person name="Gohl D.M."/>
            <person name="Silverstein K.A.T."/>
            <person name="Koren S."/>
            <person name="Bechman K.B."/>
            <person name="Herman A."/>
            <person name="Abrahante J.E."/>
            <person name="Garbe J."/>
        </authorList>
    </citation>
    <scope>NUCLEOTIDE SEQUENCE</scope>
    <source>
        <strain evidence="1">Duluth1</strain>
        <tissue evidence="1">Whole animal</tissue>
    </source>
</reference>